<accession>A0A8E7B0I2</accession>
<dbReference type="Pfam" id="PF08308">
    <property type="entry name" value="PEGA"/>
    <property type="match status" value="2"/>
</dbReference>
<reference evidence="3 4" key="1">
    <citation type="submission" date="2021-05" db="EMBL/GenBank/DDBJ databases">
        <title>A novel Methanospirillum isolate from a pyrite-forming mixed culture.</title>
        <authorList>
            <person name="Bunk B."/>
            <person name="Sproer C."/>
            <person name="Spring S."/>
            <person name="Pester M."/>
        </authorList>
    </citation>
    <scope>NUCLEOTIDE SEQUENCE [LARGE SCALE GENOMIC DNA]</scope>
    <source>
        <strain evidence="3 4">J.3.6.1-F.2.7.3</strain>
    </source>
</reference>
<keyword evidence="1" id="KW-1133">Transmembrane helix</keyword>
<feature type="domain" description="PEGA" evidence="2">
    <location>
        <begin position="116"/>
        <end position="180"/>
    </location>
</feature>
<dbReference type="EMBL" id="CP075546">
    <property type="protein sequence ID" value="QVV88826.1"/>
    <property type="molecule type" value="Genomic_DNA"/>
</dbReference>
<keyword evidence="1" id="KW-0812">Transmembrane</keyword>
<keyword evidence="4" id="KW-1185">Reference proteome</keyword>
<dbReference type="KEGG" id="mrtj:KHC33_16210"/>
<dbReference type="PANTHER" id="PTHR36194:SF1">
    <property type="entry name" value="S-LAYER-LIKE PROTEIN"/>
    <property type="match status" value="1"/>
</dbReference>
<gene>
    <name evidence="3" type="ORF">KHC33_16210</name>
</gene>
<organism evidence="3 4">
    <name type="scientific">Methanospirillum purgamenti</name>
    <dbReference type="NCBI Taxonomy" id="2834276"/>
    <lineage>
        <taxon>Archaea</taxon>
        <taxon>Methanobacteriati</taxon>
        <taxon>Methanobacteriota</taxon>
        <taxon>Stenosarchaea group</taxon>
        <taxon>Methanomicrobia</taxon>
        <taxon>Methanomicrobiales</taxon>
        <taxon>Methanospirillaceae</taxon>
        <taxon>Methanospirillum</taxon>
    </lineage>
</organism>
<feature type="domain" description="PEGA" evidence="2">
    <location>
        <begin position="41"/>
        <end position="112"/>
    </location>
</feature>
<dbReference type="AlphaFoldDB" id="A0A8E7B0I2"/>
<evidence type="ECO:0000313" key="3">
    <source>
        <dbReference type="EMBL" id="QVV88826.1"/>
    </source>
</evidence>
<evidence type="ECO:0000259" key="2">
    <source>
        <dbReference type="Pfam" id="PF08308"/>
    </source>
</evidence>
<dbReference type="PANTHER" id="PTHR36194">
    <property type="entry name" value="S-LAYER-LIKE PROTEIN"/>
    <property type="match status" value="1"/>
</dbReference>
<keyword evidence="1" id="KW-0472">Membrane</keyword>
<proteinExistence type="predicted"/>
<dbReference type="InterPro" id="IPR013229">
    <property type="entry name" value="PEGA"/>
</dbReference>
<evidence type="ECO:0000313" key="4">
    <source>
        <dbReference type="Proteomes" id="UP000680656"/>
    </source>
</evidence>
<protein>
    <submittedName>
        <fullName evidence="3">PEGA domain-containing protein</fullName>
    </submittedName>
</protein>
<dbReference type="Proteomes" id="UP000680656">
    <property type="component" value="Chromosome"/>
</dbReference>
<dbReference type="RefSeq" id="WP_214419629.1">
    <property type="nucleotide sequence ID" value="NZ_CP075546.1"/>
</dbReference>
<dbReference type="GeneID" id="65098760"/>
<evidence type="ECO:0000256" key="1">
    <source>
        <dbReference type="SAM" id="Phobius"/>
    </source>
</evidence>
<sequence length="217" mass="22499">MREISKFSVAFLSISLLLVFGSGLVCGDGSLDAGAVYPTTGTLHIDGDPVGMEITLDGKNVGTVPESGVLILENIPVGEHSLNASYSGYMSQDMWVNVPDGLPAEIRVTLQEETSGSLDLSSTPPGAQIYVDDLYTGLTPAVVNATVGSHRVLLRQEGYQDWSTEVTVSGGQMVSVSGSLIPVSSTPVSPPAGGPGFLATMILVGIGSVIAFGIWKK</sequence>
<feature type="transmembrane region" description="Helical" evidence="1">
    <location>
        <begin position="196"/>
        <end position="215"/>
    </location>
</feature>
<name>A0A8E7B0I2_9EURY</name>